<dbReference type="Gene3D" id="3.30.160.60">
    <property type="entry name" value="Classic Zinc Finger"/>
    <property type="match status" value="3"/>
</dbReference>
<accession>A0A9N9QK77</accession>
<feature type="compositionally biased region" description="Basic residues" evidence="6">
    <location>
        <begin position="593"/>
        <end position="605"/>
    </location>
</feature>
<dbReference type="GO" id="GO:0005634">
    <property type="term" value="C:nucleus"/>
    <property type="evidence" value="ECO:0007669"/>
    <property type="project" value="InterPro"/>
</dbReference>
<keyword evidence="3 5" id="KW-0863">Zinc-finger</keyword>
<evidence type="ECO:0000256" key="1">
    <source>
        <dbReference type="ARBA" id="ARBA00022723"/>
    </source>
</evidence>
<gene>
    <name evidence="8" type="ORF">CEUTPL_LOCUS14274</name>
</gene>
<reference evidence="8" key="1">
    <citation type="submission" date="2022-01" db="EMBL/GenBank/DDBJ databases">
        <authorList>
            <person name="King R."/>
        </authorList>
    </citation>
    <scope>NUCLEOTIDE SEQUENCE</scope>
</reference>
<evidence type="ECO:0000313" key="8">
    <source>
        <dbReference type="EMBL" id="CAG9773889.1"/>
    </source>
</evidence>
<sequence length="683" mass="78694">MGPNETICRICLQIIEEEEPYCVLRSNDVLLEDLELISPVTFNNLHLTEEPSICDLCEITIRELATFQKSIVSIEEELQKNPLNNAETTCRLCLQKFDSLTTSWKDCEGLLLQCNLLMLLNIEAPKNVCQGCVGTLENLNDFLLRASKNESVIVARASKTGLLTSEDLFSLSSMNVNHVEESLHVTITKKPNTYQKKKLKSNNMPSTSKELYQETQQMGQKFTKIDASPARITDFTFGEHMEYDPNNEIQNLDLVEYEIDDTDTPSDNLESTLIRDNNSAQELVDILEGQAEQENYVVTNRSTRKRKVTTEASKIKKIAKEEKEVSKPIEVTIIKRTKNIKKTESDKTWHELVGTSNKDDTSVVESKQGADIKILSPKRGRPKVPVVNNSSTVWFYCDLCSFKTYSQNSLVAHQLIHTLRGPDAPNFHCDLCNFETPSAEMMRAHKSKHPVANVTYKCIFCDNMFKRKVTCMYHTLKHNDQDIASQFYCMVYNGSTEEELFECYQCFYQDSEESAMPDHVIGHNVETVKTCLVTTYKCDQCLYITKDQELLERHKTMHEDGTKRGKKIIEKEEPKEEVIYKCDKCPYMSKNKRSLSNHKGLKHNRSMPPPKASSWVKKEKDRPLYYCNECSYSTPRKVNLPRHQLVHRTKQNMEFLECSHCIFETKHRRSYTRHLESVHGLIS</sequence>
<dbReference type="PANTHER" id="PTHR24379:SF117">
    <property type="entry name" value="ZINC FINGER PROTEIN WECKLE"/>
    <property type="match status" value="1"/>
</dbReference>
<dbReference type="AlphaFoldDB" id="A0A9N9QK77"/>
<dbReference type="InterPro" id="IPR013087">
    <property type="entry name" value="Znf_C2H2_type"/>
</dbReference>
<keyword evidence="1" id="KW-0479">Metal-binding</keyword>
<keyword evidence="9" id="KW-1185">Reference proteome</keyword>
<keyword evidence="2" id="KW-0677">Repeat</keyword>
<proteinExistence type="predicted"/>
<organism evidence="8 9">
    <name type="scientific">Ceutorhynchus assimilis</name>
    <name type="common">cabbage seed weevil</name>
    <dbReference type="NCBI Taxonomy" id="467358"/>
    <lineage>
        <taxon>Eukaryota</taxon>
        <taxon>Metazoa</taxon>
        <taxon>Ecdysozoa</taxon>
        <taxon>Arthropoda</taxon>
        <taxon>Hexapoda</taxon>
        <taxon>Insecta</taxon>
        <taxon>Pterygota</taxon>
        <taxon>Neoptera</taxon>
        <taxon>Endopterygota</taxon>
        <taxon>Coleoptera</taxon>
        <taxon>Polyphaga</taxon>
        <taxon>Cucujiformia</taxon>
        <taxon>Curculionidae</taxon>
        <taxon>Ceutorhynchinae</taxon>
        <taxon>Ceutorhynchus</taxon>
    </lineage>
</organism>
<dbReference type="GO" id="GO:0008270">
    <property type="term" value="F:zinc ion binding"/>
    <property type="evidence" value="ECO:0007669"/>
    <property type="project" value="UniProtKB-KW"/>
</dbReference>
<dbReference type="SMART" id="SM00868">
    <property type="entry name" value="zf-AD"/>
    <property type="match status" value="2"/>
</dbReference>
<evidence type="ECO:0000256" key="2">
    <source>
        <dbReference type="ARBA" id="ARBA00022737"/>
    </source>
</evidence>
<feature type="domain" description="C2H2-type" evidence="7">
    <location>
        <begin position="395"/>
        <end position="422"/>
    </location>
</feature>
<evidence type="ECO:0000256" key="6">
    <source>
        <dbReference type="SAM" id="MobiDB-lite"/>
    </source>
</evidence>
<evidence type="ECO:0000256" key="5">
    <source>
        <dbReference type="PROSITE-ProRule" id="PRU00042"/>
    </source>
</evidence>
<dbReference type="InterPro" id="IPR036236">
    <property type="entry name" value="Znf_C2H2_sf"/>
</dbReference>
<protein>
    <recommendedName>
        <fullName evidence="7">C2H2-type domain-containing protein</fullName>
    </recommendedName>
</protein>
<evidence type="ECO:0000259" key="7">
    <source>
        <dbReference type="PROSITE" id="PS50157"/>
    </source>
</evidence>
<name>A0A9N9QK77_9CUCU</name>
<dbReference type="SMART" id="SM00355">
    <property type="entry name" value="ZnF_C2H2"/>
    <property type="match status" value="8"/>
</dbReference>
<dbReference type="PROSITE" id="PS00028">
    <property type="entry name" value="ZINC_FINGER_C2H2_1"/>
    <property type="match status" value="1"/>
</dbReference>
<dbReference type="SUPFAM" id="SSF57667">
    <property type="entry name" value="beta-beta-alpha zinc fingers"/>
    <property type="match status" value="2"/>
</dbReference>
<feature type="domain" description="C2H2-type" evidence="7">
    <location>
        <begin position="580"/>
        <end position="608"/>
    </location>
</feature>
<dbReference type="PROSITE" id="PS50157">
    <property type="entry name" value="ZINC_FINGER_C2H2_2"/>
    <property type="match status" value="3"/>
</dbReference>
<keyword evidence="4" id="KW-0862">Zinc</keyword>
<evidence type="ECO:0000256" key="3">
    <source>
        <dbReference type="ARBA" id="ARBA00022771"/>
    </source>
</evidence>
<feature type="region of interest" description="Disordered" evidence="6">
    <location>
        <begin position="593"/>
        <end position="615"/>
    </location>
</feature>
<evidence type="ECO:0000313" key="9">
    <source>
        <dbReference type="Proteomes" id="UP001152799"/>
    </source>
</evidence>
<dbReference type="Proteomes" id="UP001152799">
    <property type="component" value="Chromosome 9"/>
</dbReference>
<dbReference type="InterPro" id="IPR012934">
    <property type="entry name" value="Znf_AD"/>
</dbReference>
<evidence type="ECO:0000256" key="4">
    <source>
        <dbReference type="ARBA" id="ARBA00022833"/>
    </source>
</evidence>
<dbReference type="EMBL" id="OU892285">
    <property type="protein sequence ID" value="CAG9773889.1"/>
    <property type="molecule type" value="Genomic_DNA"/>
</dbReference>
<dbReference type="PANTHER" id="PTHR24379">
    <property type="entry name" value="KRAB AND ZINC FINGER DOMAIN-CONTAINING"/>
    <property type="match status" value="1"/>
</dbReference>
<dbReference type="OrthoDB" id="3561125at2759"/>
<feature type="domain" description="C2H2-type" evidence="7">
    <location>
        <begin position="625"/>
        <end position="652"/>
    </location>
</feature>